<evidence type="ECO:0000256" key="1">
    <source>
        <dbReference type="SAM" id="SignalP"/>
    </source>
</evidence>
<dbReference type="Pfam" id="PF22148">
    <property type="entry name" value="Fervidolysin_NPro-like"/>
    <property type="match status" value="1"/>
</dbReference>
<keyword evidence="4" id="KW-1185">Reference proteome</keyword>
<evidence type="ECO:0000259" key="2">
    <source>
        <dbReference type="Pfam" id="PF22148"/>
    </source>
</evidence>
<dbReference type="RefSeq" id="WP_380059262.1">
    <property type="nucleotide sequence ID" value="NZ_JBHSWB010000003.1"/>
</dbReference>
<dbReference type="Proteomes" id="UP001596317">
    <property type="component" value="Unassembled WGS sequence"/>
</dbReference>
<keyword evidence="1" id="KW-0732">Signal</keyword>
<accession>A0ABW1ZS97</accession>
<evidence type="ECO:0000313" key="4">
    <source>
        <dbReference type="Proteomes" id="UP001596317"/>
    </source>
</evidence>
<feature type="chain" id="PRO_5047186485" description="Fervidolysin-like N-terminal prodomain domain-containing protein" evidence="1">
    <location>
        <begin position="26"/>
        <end position="149"/>
    </location>
</feature>
<comment type="caution">
    <text evidence="3">The sequence shown here is derived from an EMBL/GenBank/DDBJ whole genome shotgun (WGS) entry which is preliminary data.</text>
</comment>
<feature type="signal peptide" evidence="1">
    <location>
        <begin position="1"/>
        <end position="25"/>
    </location>
</feature>
<dbReference type="EMBL" id="JBHSWB010000003">
    <property type="protein sequence ID" value="MFC6663581.1"/>
    <property type="molecule type" value="Genomic_DNA"/>
</dbReference>
<proteinExistence type="predicted"/>
<name>A0ABW1ZS97_9DEIO</name>
<evidence type="ECO:0000313" key="3">
    <source>
        <dbReference type="EMBL" id="MFC6663581.1"/>
    </source>
</evidence>
<sequence>MRKNLPLTLGVLGLTAMLAACSNQSAPVATAPAAAEQQLARIGNLQYVQNEVVVGYDTEAGLSAAVKAMGGELVRTIPEIKTALVRVSGDAMKLTSRAKVDGVRYASVNPVVIPDRGAPTITNSSLAPRPPTRTRCSTCCPSTRWTPGT</sequence>
<protein>
    <recommendedName>
        <fullName evidence="2">Fervidolysin-like N-terminal prodomain domain-containing protein</fullName>
    </recommendedName>
</protein>
<feature type="domain" description="Fervidolysin-like N-terminal prodomain" evidence="2">
    <location>
        <begin position="36"/>
        <end position="109"/>
    </location>
</feature>
<dbReference type="InterPro" id="IPR037045">
    <property type="entry name" value="S8pro/Inhibitor_I9_sf"/>
</dbReference>
<dbReference type="InterPro" id="IPR054399">
    <property type="entry name" value="Fervidolysin-like_N_prodom"/>
</dbReference>
<organism evidence="3 4">
    <name type="scientific">Deinococcus multiflagellatus</name>
    <dbReference type="NCBI Taxonomy" id="1656887"/>
    <lineage>
        <taxon>Bacteria</taxon>
        <taxon>Thermotogati</taxon>
        <taxon>Deinococcota</taxon>
        <taxon>Deinococci</taxon>
        <taxon>Deinococcales</taxon>
        <taxon>Deinococcaceae</taxon>
        <taxon>Deinococcus</taxon>
    </lineage>
</organism>
<dbReference type="Gene3D" id="3.30.70.80">
    <property type="entry name" value="Peptidase S8 propeptide/proteinase inhibitor I9"/>
    <property type="match status" value="1"/>
</dbReference>
<gene>
    <name evidence="3" type="ORF">ACFP90_26550</name>
</gene>
<reference evidence="4" key="1">
    <citation type="journal article" date="2019" name="Int. J. Syst. Evol. Microbiol.">
        <title>The Global Catalogue of Microorganisms (GCM) 10K type strain sequencing project: providing services to taxonomists for standard genome sequencing and annotation.</title>
        <authorList>
            <consortium name="The Broad Institute Genomics Platform"/>
            <consortium name="The Broad Institute Genome Sequencing Center for Infectious Disease"/>
            <person name="Wu L."/>
            <person name="Ma J."/>
        </authorList>
    </citation>
    <scope>NUCLEOTIDE SEQUENCE [LARGE SCALE GENOMIC DNA]</scope>
    <source>
        <strain evidence="4">CCUG 63830</strain>
    </source>
</reference>
<dbReference type="PROSITE" id="PS51257">
    <property type="entry name" value="PROKAR_LIPOPROTEIN"/>
    <property type="match status" value="1"/>
</dbReference>